<proteinExistence type="predicted"/>
<reference evidence="2" key="2">
    <citation type="submission" date="2025-09" db="UniProtKB">
        <authorList>
            <consortium name="Ensembl"/>
        </authorList>
    </citation>
    <scope>IDENTIFICATION</scope>
</reference>
<evidence type="ECO:0000313" key="3">
    <source>
        <dbReference type="Proteomes" id="UP000261580"/>
    </source>
</evidence>
<dbReference type="AlphaFoldDB" id="A0A3Q4FZQ4"/>
<dbReference type="PANTHER" id="PTHR31025">
    <property type="entry name" value="SI:CH211-196P9.1-RELATED"/>
    <property type="match status" value="1"/>
</dbReference>
<dbReference type="Ensembl" id="ENSNBRT00000001189.1">
    <property type="protein sequence ID" value="ENSNBRP00000001135.1"/>
    <property type="gene ID" value="ENSNBRG00000000958.1"/>
</dbReference>
<dbReference type="Proteomes" id="UP000261580">
    <property type="component" value="Unassembled WGS sequence"/>
</dbReference>
<protein>
    <submittedName>
        <fullName evidence="2">Uncharacterized protein</fullName>
    </submittedName>
</protein>
<evidence type="ECO:0000256" key="1">
    <source>
        <dbReference type="SAM" id="MobiDB-lite"/>
    </source>
</evidence>
<accession>A0A3Q4FZQ4</accession>
<dbReference type="GeneTree" id="ENSGT00950000182912"/>
<sequence>LKGLISKRYFTLEDLNRAILHTNILTKLIASSNTHKFCQGRDHWWERVFIVPLFSYEVEHVLREGNAAFDKDGKVITLKHNILETMGQEIYKLQAHPSTTQIGKAAEALVRKLKKLAKAGIMDVAVNAGKRSRTNPDGASPRANIKRPGRGEVNLLPSYPSGETREETRRLEMVEEFKKTPAERDIPLIHQHMMRTFALRREEIVPTSPPVGQMASFMRHSCPQLYFEFQNQNLPHVFCAALDDFAPQLIGLYKKKKTGRVGERMEQLLLAYGKQVFKNTNYYSACLAFYEATIALVADVDEEEVPGGVPFSPRQVFIVLEDQVVMTHHSWTDALVCLFGLIYALHLSYPEKCTGFFEFIHVVLLKSRNKGKIQSISLQGSWFLLKQRKIRFLLFYMVKRGESPPLLTALKKKDKLYIPVVCKKKK</sequence>
<name>A0A3Q4FZQ4_NEOBR</name>
<dbReference type="PANTHER" id="PTHR31025:SF19">
    <property type="entry name" value="SI:CH73-42K18.1-RELATED"/>
    <property type="match status" value="1"/>
</dbReference>
<evidence type="ECO:0000313" key="2">
    <source>
        <dbReference type="Ensembl" id="ENSNBRP00000001135.1"/>
    </source>
</evidence>
<organism evidence="2 3">
    <name type="scientific">Neolamprologus brichardi</name>
    <name type="common">Fairy cichlid</name>
    <name type="synonym">Lamprologus brichardi</name>
    <dbReference type="NCBI Taxonomy" id="32507"/>
    <lineage>
        <taxon>Eukaryota</taxon>
        <taxon>Metazoa</taxon>
        <taxon>Chordata</taxon>
        <taxon>Craniata</taxon>
        <taxon>Vertebrata</taxon>
        <taxon>Euteleostomi</taxon>
        <taxon>Actinopterygii</taxon>
        <taxon>Neopterygii</taxon>
        <taxon>Teleostei</taxon>
        <taxon>Neoteleostei</taxon>
        <taxon>Acanthomorphata</taxon>
        <taxon>Ovalentaria</taxon>
        <taxon>Cichlomorphae</taxon>
        <taxon>Cichliformes</taxon>
        <taxon>Cichlidae</taxon>
        <taxon>African cichlids</taxon>
        <taxon>Pseudocrenilabrinae</taxon>
        <taxon>Lamprologini</taxon>
        <taxon>Neolamprologus</taxon>
    </lineage>
</organism>
<dbReference type="OMA" id="ACLAFYE"/>
<feature type="region of interest" description="Disordered" evidence="1">
    <location>
        <begin position="130"/>
        <end position="165"/>
    </location>
</feature>
<dbReference type="STRING" id="32507.ENSNBRP00000001135"/>
<reference evidence="2" key="1">
    <citation type="submission" date="2025-08" db="UniProtKB">
        <authorList>
            <consortium name="Ensembl"/>
        </authorList>
    </citation>
    <scope>IDENTIFICATION</scope>
</reference>
<keyword evidence="3" id="KW-1185">Reference proteome</keyword>